<dbReference type="EMBL" id="VICG01000003">
    <property type="protein sequence ID" value="KAA8574182.1"/>
    <property type="molecule type" value="Genomic_DNA"/>
</dbReference>
<comment type="caution">
    <text evidence="2">The sequence shown here is derived from an EMBL/GenBank/DDBJ whole genome shotgun (WGS) entry which is preliminary data.</text>
</comment>
<feature type="compositionally biased region" description="Polar residues" evidence="1">
    <location>
        <begin position="20"/>
        <end position="30"/>
    </location>
</feature>
<dbReference type="Proteomes" id="UP000322873">
    <property type="component" value="Unassembled WGS sequence"/>
</dbReference>
<accession>A0A5M9K2G4</accession>
<proteinExistence type="predicted"/>
<organism evidence="2 3">
    <name type="scientific">Monilinia fructicola</name>
    <name type="common">Brown rot fungus</name>
    <name type="synonym">Ciboria fructicola</name>
    <dbReference type="NCBI Taxonomy" id="38448"/>
    <lineage>
        <taxon>Eukaryota</taxon>
        <taxon>Fungi</taxon>
        <taxon>Dikarya</taxon>
        <taxon>Ascomycota</taxon>
        <taxon>Pezizomycotina</taxon>
        <taxon>Leotiomycetes</taxon>
        <taxon>Helotiales</taxon>
        <taxon>Sclerotiniaceae</taxon>
        <taxon>Monilinia</taxon>
    </lineage>
</organism>
<dbReference type="AlphaFoldDB" id="A0A5M9K2G4"/>
<sequence length="147" mass="16307">MPHNLPYGNFSKGQPDRQTYRPTDNPNAAQTPLRRGSTVQQYSMQRASGAERAILTLSSRLISSHLISSHTISCHLSSHLQRVHGIIIIHAGVKSTTPPAHLTKPTVLRHPRHQPCIFRNANIQHVGLLGFFNTNPVLAGFLARLAW</sequence>
<gene>
    <name evidence="2" type="ORF">EYC84_005696</name>
</gene>
<name>A0A5M9K2G4_MONFR</name>
<evidence type="ECO:0000313" key="3">
    <source>
        <dbReference type="Proteomes" id="UP000322873"/>
    </source>
</evidence>
<keyword evidence="3" id="KW-1185">Reference proteome</keyword>
<evidence type="ECO:0000256" key="1">
    <source>
        <dbReference type="SAM" id="MobiDB-lite"/>
    </source>
</evidence>
<evidence type="ECO:0000313" key="2">
    <source>
        <dbReference type="EMBL" id="KAA8574182.1"/>
    </source>
</evidence>
<protein>
    <submittedName>
        <fullName evidence="2">Uncharacterized protein</fullName>
    </submittedName>
</protein>
<reference evidence="2 3" key="1">
    <citation type="submission" date="2019-06" db="EMBL/GenBank/DDBJ databases">
        <title>Genome Sequence of the Brown Rot Fungal Pathogen Monilinia fructicola.</title>
        <authorList>
            <person name="De Miccolis Angelini R.M."/>
            <person name="Landi L."/>
            <person name="Abate D."/>
            <person name="Pollastro S."/>
            <person name="Romanazzi G."/>
            <person name="Faretra F."/>
        </authorList>
    </citation>
    <scope>NUCLEOTIDE SEQUENCE [LARGE SCALE GENOMIC DNA]</scope>
    <source>
        <strain evidence="2 3">Mfrc123</strain>
    </source>
</reference>
<feature type="region of interest" description="Disordered" evidence="1">
    <location>
        <begin position="1"/>
        <end position="40"/>
    </location>
</feature>